<evidence type="ECO:0000313" key="8">
    <source>
        <dbReference type="Proteomes" id="UP000596063"/>
    </source>
</evidence>
<dbReference type="GO" id="GO:0001530">
    <property type="term" value="F:lipopolysaccharide binding"/>
    <property type="evidence" value="ECO:0007669"/>
    <property type="project" value="InterPro"/>
</dbReference>
<feature type="region of interest" description="Disordered" evidence="5">
    <location>
        <begin position="168"/>
        <end position="221"/>
    </location>
</feature>
<reference evidence="7 8" key="1">
    <citation type="submission" date="2020-12" db="EMBL/GenBank/DDBJ databases">
        <authorList>
            <person name="Shan Y."/>
        </authorList>
    </citation>
    <scope>NUCLEOTIDE SEQUENCE [LARGE SCALE GENOMIC DNA]</scope>
    <source>
        <strain evidence="8">csc3.9</strain>
    </source>
</reference>
<dbReference type="InterPro" id="IPR052037">
    <property type="entry name" value="LPS_export_LptA"/>
</dbReference>
<evidence type="ECO:0000256" key="1">
    <source>
        <dbReference type="ARBA" id="ARBA00022448"/>
    </source>
</evidence>
<dbReference type="GO" id="GO:0017089">
    <property type="term" value="F:glycolipid transfer activity"/>
    <property type="evidence" value="ECO:0007669"/>
    <property type="project" value="TreeGrafter"/>
</dbReference>
<comment type="subunit">
    <text evidence="4">Component of the lipopolysaccharide transport and assembly complex.</text>
</comment>
<dbReference type="InterPro" id="IPR005653">
    <property type="entry name" value="OstA-like_N"/>
</dbReference>
<dbReference type="Proteomes" id="UP000596063">
    <property type="component" value="Chromosome"/>
</dbReference>
<dbReference type="PANTHER" id="PTHR36504">
    <property type="entry name" value="LIPOPOLYSACCHARIDE EXPORT SYSTEM PROTEIN LPTA"/>
    <property type="match status" value="1"/>
</dbReference>
<feature type="compositionally biased region" description="Low complexity" evidence="5">
    <location>
        <begin position="206"/>
        <end position="215"/>
    </location>
</feature>
<feature type="signal peptide" evidence="4">
    <location>
        <begin position="1"/>
        <end position="31"/>
    </location>
</feature>
<dbReference type="AlphaFoldDB" id="A0A7T4UQU3"/>
<dbReference type="GO" id="GO:0043165">
    <property type="term" value="P:Gram-negative-bacterium-type cell outer membrane assembly"/>
    <property type="evidence" value="ECO:0007669"/>
    <property type="project" value="UniProtKB-UniRule"/>
</dbReference>
<dbReference type="HAMAP" id="MF_01914">
    <property type="entry name" value="LPS_assembly_LptA"/>
    <property type="match status" value="1"/>
</dbReference>
<proteinExistence type="inferred from homology"/>
<keyword evidence="1 4" id="KW-0813">Transport</keyword>
<dbReference type="GO" id="GO:0030288">
    <property type="term" value="C:outer membrane-bounded periplasmic space"/>
    <property type="evidence" value="ECO:0007669"/>
    <property type="project" value="TreeGrafter"/>
</dbReference>
<dbReference type="EMBL" id="CP066167">
    <property type="protein sequence ID" value="QQD19041.1"/>
    <property type="molecule type" value="Genomic_DNA"/>
</dbReference>
<gene>
    <name evidence="4 7" type="primary">lptA</name>
    <name evidence="7" type="ORF">I6N98_04065</name>
</gene>
<feature type="chain" id="PRO_5033176735" description="Lipopolysaccharide export system protein LptA" evidence="4">
    <location>
        <begin position="32"/>
        <end position="221"/>
    </location>
</feature>
<dbReference type="PANTHER" id="PTHR36504:SF1">
    <property type="entry name" value="LIPOPOLYSACCHARIDE EXPORT SYSTEM PROTEIN LPTA"/>
    <property type="match status" value="1"/>
</dbReference>
<comment type="function">
    <text evidence="4">Involved in the assembly of lipopolysaccharide (LPS). Required for the translocation of LPS from the inner membrane to the outer membrane. May form a bridge between the inner membrane and the outer membrane, via interactions with LptC and LptD, thereby facilitating LPS transfer across the periplasm.</text>
</comment>
<dbReference type="RefSeq" id="WP_198570526.1">
    <property type="nucleotide sequence ID" value="NZ_CP066167.1"/>
</dbReference>
<dbReference type="GO" id="GO:0015920">
    <property type="term" value="P:lipopolysaccharide transport"/>
    <property type="evidence" value="ECO:0007669"/>
    <property type="project" value="UniProtKB-UniRule"/>
</dbReference>
<protein>
    <recommendedName>
        <fullName evidence="4">Lipopolysaccharide export system protein LptA</fullName>
    </recommendedName>
</protein>
<evidence type="ECO:0000256" key="3">
    <source>
        <dbReference type="ARBA" id="ARBA00022764"/>
    </source>
</evidence>
<evidence type="ECO:0000256" key="2">
    <source>
        <dbReference type="ARBA" id="ARBA00022729"/>
    </source>
</evidence>
<evidence type="ECO:0000313" key="7">
    <source>
        <dbReference type="EMBL" id="QQD19041.1"/>
    </source>
</evidence>
<name>A0A7T4UQU3_9GAMM</name>
<dbReference type="Pfam" id="PF03968">
    <property type="entry name" value="LptD_N"/>
    <property type="match status" value="1"/>
</dbReference>
<dbReference type="NCBIfam" id="TIGR03002">
    <property type="entry name" value="outer_YhbN_LptA"/>
    <property type="match status" value="1"/>
</dbReference>
<evidence type="ECO:0000256" key="5">
    <source>
        <dbReference type="SAM" id="MobiDB-lite"/>
    </source>
</evidence>
<keyword evidence="8" id="KW-1185">Reference proteome</keyword>
<keyword evidence="3 4" id="KW-0574">Periplasm</keyword>
<sequence precursor="true">MIPNKALSTRYLARRCVAAVMLLSLVSAVTALPEDRRQSINLSSDRATYENNQGIYTGNVRMSQGSLKIAADQVIIIESDRKVTKVVARGNPARFEQQPRSGEGIVEASANLIEYELDAEEILLQQNARIQHQGSTISGDRIVYSGRKQLVVADGGSNQKDKRVQMTLQPQNNSDDEDQSTTAPAKTGSAGPAETAPPSSAPQPKPSQSSPSSTSPDEDAD</sequence>
<evidence type="ECO:0000256" key="4">
    <source>
        <dbReference type="HAMAP-Rule" id="MF_01914"/>
    </source>
</evidence>
<dbReference type="Gene3D" id="2.60.450.10">
    <property type="entry name" value="Lipopolysaccharide (LPS) transport protein A like domain"/>
    <property type="match status" value="1"/>
</dbReference>
<comment type="similarity">
    <text evidence="4">Belongs to the LptA family.</text>
</comment>
<feature type="domain" description="Organic solvent tolerance-like N-terminal" evidence="6">
    <location>
        <begin position="43"/>
        <end position="149"/>
    </location>
</feature>
<dbReference type="InterPro" id="IPR014340">
    <property type="entry name" value="LptA"/>
</dbReference>
<comment type="subcellular location">
    <subcellularLocation>
        <location evidence="4">Periplasm</location>
    </subcellularLocation>
</comment>
<keyword evidence="2 4" id="KW-0732">Signal</keyword>
<dbReference type="KEGG" id="snan:I6N98_04065"/>
<organism evidence="7 8">
    <name type="scientific">Spongiibacter nanhainus</name>
    <dbReference type="NCBI Taxonomy" id="2794344"/>
    <lineage>
        <taxon>Bacteria</taxon>
        <taxon>Pseudomonadati</taxon>
        <taxon>Pseudomonadota</taxon>
        <taxon>Gammaproteobacteria</taxon>
        <taxon>Cellvibrionales</taxon>
        <taxon>Spongiibacteraceae</taxon>
        <taxon>Spongiibacter</taxon>
    </lineage>
</organism>
<dbReference type="GO" id="GO:0009279">
    <property type="term" value="C:cell outer membrane"/>
    <property type="evidence" value="ECO:0007669"/>
    <property type="project" value="TreeGrafter"/>
</dbReference>
<evidence type="ECO:0000259" key="6">
    <source>
        <dbReference type="Pfam" id="PF03968"/>
    </source>
</evidence>
<accession>A0A7T4UQU3</accession>